<name>A0A512SWP7_9MICO</name>
<sequence length="331" mass="35969">MDLDAFIATHLGQWRRLEELVGRRRLSGAESDELLDLYQRVSTHLSVVRSSSPDPSLVSYLSALLARARHTATGSRATTWRDGARFFTQTFPAALYRTRRWWLATMVGSVLLALVVGAWAVRHPEVFTQQMTRGEIDAYVGTDFENYYSEYPHHEFATLVWTNNAWVAAQCIAMGVLGLPVLWVLAQNVISVGLAGALMVSHDRGSLFFGLILPHGLLELTAIFVAAAVGLRLFWSWIEPGPRSRLDSLAAEGRTAAGIALGLVVVLFVSGGIEGFVTPSGLPTWGRILIGIVAESLFFAYVFVVGRRAARAGVTGDVAESDQVATAPVAA</sequence>
<evidence type="ECO:0000256" key="1">
    <source>
        <dbReference type="SAM" id="Phobius"/>
    </source>
</evidence>
<comment type="caution">
    <text evidence="2">The sequence shown here is derived from an EMBL/GenBank/DDBJ whole genome shotgun (WGS) entry which is preliminary data.</text>
</comment>
<keyword evidence="1" id="KW-1133">Transmembrane helix</keyword>
<feature type="transmembrane region" description="Helical" evidence="1">
    <location>
        <begin position="285"/>
        <end position="304"/>
    </location>
</feature>
<reference evidence="2 3" key="1">
    <citation type="submission" date="2019-07" db="EMBL/GenBank/DDBJ databases">
        <title>Whole genome shotgun sequence of Knoellia locipacati NBRC 109775.</title>
        <authorList>
            <person name="Hosoyama A."/>
            <person name="Uohara A."/>
            <person name="Ohji S."/>
            <person name="Ichikawa N."/>
        </authorList>
    </citation>
    <scope>NUCLEOTIDE SEQUENCE [LARGE SCALE GENOMIC DNA]</scope>
    <source>
        <strain evidence="2 3">NBRC 109775</strain>
    </source>
</reference>
<dbReference type="OrthoDB" id="5243448at2"/>
<dbReference type="InterPro" id="IPR002798">
    <property type="entry name" value="SpoIIM-like"/>
</dbReference>
<dbReference type="PANTHER" id="PTHR35337:SF1">
    <property type="entry name" value="SLR1478 PROTEIN"/>
    <property type="match status" value="1"/>
</dbReference>
<feature type="transmembrane region" description="Helical" evidence="1">
    <location>
        <begin position="206"/>
        <end position="235"/>
    </location>
</feature>
<dbReference type="AlphaFoldDB" id="A0A512SWP7"/>
<organism evidence="2 3">
    <name type="scientific">Knoellia locipacati</name>
    <dbReference type="NCBI Taxonomy" id="882824"/>
    <lineage>
        <taxon>Bacteria</taxon>
        <taxon>Bacillati</taxon>
        <taxon>Actinomycetota</taxon>
        <taxon>Actinomycetes</taxon>
        <taxon>Micrococcales</taxon>
        <taxon>Intrasporangiaceae</taxon>
        <taxon>Knoellia</taxon>
    </lineage>
</organism>
<dbReference type="Pfam" id="PF01944">
    <property type="entry name" value="SpoIIM"/>
    <property type="match status" value="1"/>
</dbReference>
<evidence type="ECO:0000313" key="2">
    <source>
        <dbReference type="EMBL" id="GEQ12376.1"/>
    </source>
</evidence>
<accession>A0A512SWP7</accession>
<protein>
    <submittedName>
        <fullName evidence="2">Membrane protein</fullName>
    </submittedName>
</protein>
<proteinExistence type="predicted"/>
<feature type="transmembrane region" description="Helical" evidence="1">
    <location>
        <begin position="101"/>
        <end position="121"/>
    </location>
</feature>
<keyword evidence="3" id="KW-1185">Reference proteome</keyword>
<dbReference type="EMBL" id="BKBA01000003">
    <property type="protein sequence ID" value="GEQ12376.1"/>
    <property type="molecule type" value="Genomic_DNA"/>
</dbReference>
<feature type="transmembrane region" description="Helical" evidence="1">
    <location>
        <begin position="256"/>
        <end position="273"/>
    </location>
</feature>
<dbReference type="Proteomes" id="UP000321793">
    <property type="component" value="Unassembled WGS sequence"/>
</dbReference>
<dbReference type="RefSeq" id="WP_147061902.1">
    <property type="nucleotide sequence ID" value="NZ_BAABDN010000001.1"/>
</dbReference>
<gene>
    <name evidence="2" type="ORF">KLO01_04230</name>
</gene>
<dbReference type="PANTHER" id="PTHR35337">
    <property type="entry name" value="SLR1478 PROTEIN"/>
    <property type="match status" value="1"/>
</dbReference>
<keyword evidence="1" id="KW-0472">Membrane</keyword>
<keyword evidence="1" id="KW-0812">Transmembrane</keyword>
<evidence type="ECO:0000313" key="3">
    <source>
        <dbReference type="Proteomes" id="UP000321793"/>
    </source>
</evidence>